<organism evidence="1 2">
    <name type="scientific">Aerophobetes bacterium</name>
    <dbReference type="NCBI Taxonomy" id="2030807"/>
    <lineage>
        <taxon>Bacteria</taxon>
        <taxon>Candidatus Aerophobota</taxon>
    </lineage>
</organism>
<gene>
    <name evidence="1" type="ORF">COB11_08385</name>
</gene>
<dbReference type="EMBL" id="NVUU01000133">
    <property type="protein sequence ID" value="PCI91444.1"/>
    <property type="molecule type" value="Genomic_DNA"/>
</dbReference>
<dbReference type="Proteomes" id="UP000217838">
    <property type="component" value="Unassembled WGS sequence"/>
</dbReference>
<dbReference type="AlphaFoldDB" id="A0A2A4Y9Q2"/>
<sequence length="503" mass="57611">MDGIILQMQSALFNKEKPDLGTLMKHFLLMEVCNESDFESSTSLACFHSFESYRNYAKDLNTVVSNASFYSDDLTICDCTIIDKQTATQIHEQNQCLASKDTAERSQFLFNVVSQRLIGPISEGEDTSFEAFLAKHTAILNTIEPNKKEVIHILVEMCKRYLDDERLYKCLVDSEIIILSEFFYAFMESGMYKEAMRYVENSGEHSKSFLSQILLEAPAFVHQYPSQAVRYLSLLKGEDFRIKYEMLMDFGICKKDLNKDAIWNLVLCMQRSSSFLRIHTFMDDFAKDEERSKVNVYADYVQMAMENSEYSTVLFLLNSMKSETFRKNVYKTVFATYSFSKCITLVFYLFTKHPKNLARQLTFAMCHGDPENRKSLKNLAGFCSLAKTGGKLTDVHSLKKCLFDADLGISVNAVLGLVIYYINNSRKKIKINTLKTIVSSIPTKKDRLKIYNRAHEALLGHSRVGEAIEVGDLIRVLEKPSEELNKAAPLELNEMSARKVLQF</sequence>
<reference evidence="2" key="1">
    <citation type="submission" date="2017-08" db="EMBL/GenBank/DDBJ databases">
        <title>A dynamic microbial community with high functional redundancy inhabits the cold, oxic subseafloor aquifer.</title>
        <authorList>
            <person name="Tully B.J."/>
            <person name="Wheat C.G."/>
            <person name="Glazer B.T."/>
            <person name="Huber J.A."/>
        </authorList>
    </citation>
    <scope>NUCLEOTIDE SEQUENCE [LARGE SCALE GENOMIC DNA]</scope>
</reference>
<comment type="caution">
    <text evidence="1">The sequence shown here is derived from an EMBL/GenBank/DDBJ whole genome shotgun (WGS) entry which is preliminary data.</text>
</comment>
<accession>A0A2A4Y9Q2</accession>
<evidence type="ECO:0000313" key="2">
    <source>
        <dbReference type="Proteomes" id="UP000217838"/>
    </source>
</evidence>
<name>A0A2A4Y9Q2_UNCAE</name>
<proteinExistence type="predicted"/>
<protein>
    <submittedName>
        <fullName evidence="1">Uncharacterized protein</fullName>
    </submittedName>
</protein>
<evidence type="ECO:0000313" key="1">
    <source>
        <dbReference type="EMBL" id="PCI91444.1"/>
    </source>
</evidence>